<dbReference type="AlphaFoldDB" id="A0A0A9BPF0"/>
<evidence type="ECO:0000313" key="1">
    <source>
        <dbReference type="EMBL" id="JAD63090.1"/>
    </source>
</evidence>
<reference evidence="1" key="2">
    <citation type="journal article" date="2015" name="Data Brief">
        <title>Shoot transcriptome of the giant reed, Arundo donax.</title>
        <authorList>
            <person name="Barrero R.A."/>
            <person name="Guerrero F.D."/>
            <person name="Moolhuijzen P."/>
            <person name="Goolsby J.A."/>
            <person name="Tidwell J."/>
            <person name="Bellgard S.E."/>
            <person name="Bellgard M.I."/>
        </authorList>
    </citation>
    <scope>NUCLEOTIDE SEQUENCE</scope>
    <source>
        <tissue evidence="1">Shoot tissue taken approximately 20 cm above the soil surface</tissue>
    </source>
</reference>
<dbReference type="EMBL" id="GBRH01234805">
    <property type="protein sequence ID" value="JAD63090.1"/>
    <property type="molecule type" value="Transcribed_RNA"/>
</dbReference>
<reference evidence="1" key="1">
    <citation type="submission" date="2014-09" db="EMBL/GenBank/DDBJ databases">
        <authorList>
            <person name="Magalhaes I.L.F."/>
            <person name="Oliveira U."/>
            <person name="Santos F.R."/>
            <person name="Vidigal T.H.D.A."/>
            <person name="Brescovit A.D."/>
            <person name="Santos A.J."/>
        </authorList>
    </citation>
    <scope>NUCLEOTIDE SEQUENCE</scope>
    <source>
        <tissue evidence="1">Shoot tissue taken approximately 20 cm above the soil surface</tissue>
    </source>
</reference>
<accession>A0A0A9BPF0</accession>
<name>A0A0A9BPF0_ARUDO</name>
<proteinExistence type="predicted"/>
<organism evidence="1">
    <name type="scientific">Arundo donax</name>
    <name type="common">Giant reed</name>
    <name type="synonym">Donax arundinaceus</name>
    <dbReference type="NCBI Taxonomy" id="35708"/>
    <lineage>
        <taxon>Eukaryota</taxon>
        <taxon>Viridiplantae</taxon>
        <taxon>Streptophyta</taxon>
        <taxon>Embryophyta</taxon>
        <taxon>Tracheophyta</taxon>
        <taxon>Spermatophyta</taxon>
        <taxon>Magnoliopsida</taxon>
        <taxon>Liliopsida</taxon>
        <taxon>Poales</taxon>
        <taxon>Poaceae</taxon>
        <taxon>PACMAD clade</taxon>
        <taxon>Arundinoideae</taxon>
        <taxon>Arundineae</taxon>
        <taxon>Arundo</taxon>
    </lineage>
</organism>
<protein>
    <submittedName>
        <fullName evidence="1">Uncharacterized protein</fullName>
    </submittedName>
</protein>
<sequence>MVPSSILIPLIDEGSGCTTGCTLFSTSTSLLITPYSSRTQGFVSSHLQTPSTKNRYW</sequence>